<proteinExistence type="predicted"/>
<dbReference type="GO" id="GO:0032259">
    <property type="term" value="P:methylation"/>
    <property type="evidence" value="ECO:0007669"/>
    <property type="project" value="UniProtKB-KW"/>
</dbReference>
<protein>
    <submittedName>
        <fullName evidence="1">Putative methyltransferase</fullName>
    </submittedName>
</protein>
<dbReference type="AlphaFoldDB" id="A0A6M3M518"/>
<accession>A0A6M3M518</accession>
<dbReference type="GO" id="GO:0008168">
    <property type="term" value="F:methyltransferase activity"/>
    <property type="evidence" value="ECO:0007669"/>
    <property type="project" value="UniProtKB-KW"/>
</dbReference>
<evidence type="ECO:0000313" key="1">
    <source>
        <dbReference type="EMBL" id="QJB00092.1"/>
    </source>
</evidence>
<gene>
    <name evidence="1" type="ORF">MM171A00707_0025</name>
</gene>
<reference evidence="1" key="1">
    <citation type="submission" date="2020-03" db="EMBL/GenBank/DDBJ databases">
        <title>The deep terrestrial virosphere.</title>
        <authorList>
            <person name="Holmfeldt K."/>
            <person name="Nilsson E."/>
            <person name="Simone D."/>
            <person name="Lopez-Fernandez M."/>
            <person name="Wu X."/>
            <person name="de Brujin I."/>
            <person name="Lundin D."/>
            <person name="Andersson A."/>
            <person name="Bertilsson S."/>
            <person name="Dopson M."/>
        </authorList>
    </citation>
    <scope>NUCLEOTIDE SEQUENCE</scope>
    <source>
        <strain evidence="1">MM171A00707</strain>
    </source>
</reference>
<keyword evidence="1" id="KW-0808">Transferase</keyword>
<dbReference type="EMBL" id="MT143680">
    <property type="protein sequence ID" value="QJB00092.1"/>
    <property type="molecule type" value="Genomic_DNA"/>
</dbReference>
<name>A0A6M3M518_9ZZZZ</name>
<keyword evidence="1" id="KW-0489">Methyltransferase</keyword>
<organism evidence="1">
    <name type="scientific">viral metagenome</name>
    <dbReference type="NCBI Taxonomy" id="1070528"/>
    <lineage>
        <taxon>unclassified sequences</taxon>
        <taxon>metagenomes</taxon>
        <taxon>organismal metagenomes</taxon>
    </lineage>
</organism>
<sequence length="198" mass="22813">MDAKVFEEGQVPEDPKFWDMADYVAREAGKYEVESVIDVGTGPKGVVAMHYWDNVQKIKKGYACDVWKIKELPSHWMPLKMNALDLLDVFEPKSLSVFQAFGFLEHLTREDGLRVLEIAETIACDLVIVSAANCIHSWHGGLPGWDPDYKVKVDGNPYHRYNSTWHWEQFEEVGYESNLKHAKEGKTFRLESIAWKHL</sequence>